<dbReference type="FunFam" id="2.40.128.80:FF:000003">
    <property type="entry name" value="Cathepsin C"/>
    <property type="match status" value="1"/>
</dbReference>
<evidence type="ECO:0000256" key="17">
    <source>
        <dbReference type="SAM" id="SignalP"/>
    </source>
</evidence>
<dbReference type="Gene3D" id="3.90.70.10">
    <property type="entry name" value="Cysteine proteinases"/>
    <property type="match status" value="1"/>
</dbReference>
<dbReference type="InterPro" id="IPR013128">
    <property type="entry name" value="Peptidase_C1A"/>
</dbReference>
<evidence type="ECO:0000256" key="14">
    <source>
        <dbReference type="ARBA" id="ARBA00030778"/>
    </source>
</evidence>
<sequence length="472" mass="53286">VSQAGERVYFLLFFVQRHRAQKMDVWIWAVLVVMLVTGTQADTPANCTFDDIRGDWTIYETERTGDDNIVCDEMGPIVHKKTISLMYPNVAVDEFGNEGTWTMVYNQGFEIKVSGRSYYAFSLYEKSGKTVISLCDKTMVGWSRDITVRNWACYRAQKKTLVTPKNHTLSYMLQEDGLYKYNKAFIQSINAKQSKWWAGVYPEYELMTMMDLLRRAGGRASSMTSRARTAPATFYTRLRDAGMPAAWNWRNVSGINYVSPIRNQGNCGSCYAFASMAGLESRIRILANNTQQPVFSPQDIVGCSHLSQGCEGGFPFLIAGRYAQDVGVVLEECSPYEGKDDACQTNKSCARHYTSYYRYVGGYFGGCNEEEMKIALVKGGPLLVGFEVYDDFLHYKGGIYHHTGLYDKFNPLELTNHAVLLVGYGADETGEKFWIVKNSWGEAWGEDGYFRIQRGVDECGIESMAVEVVPIP</sequence>
<dbReference type="PANTHER" id="PTHR12411">
    <property type="entry name" value="CYSTEINE PROTEASE FAMILY C1-RELATED"/>
    <property type="match status" value="1"/>
</dbReference>
<dbReference type="InterPro" id="IPR000668">
    <property type="entry name" value="Peptidase_C1A_C"/>
</dbReference>
<dbReference type="InterPro" id="IPR000169">
    <property type="entry name" value="Pept_cys_AS"/>
</dbReference>
<evidence type="ECO:0000256" key="15">
    <source>
        <dbReference type="ARBA" id="ARBA00032961"/>
    </source>
</evidence>
<evidence type="ECO:0000256" key="9">
    <source>
        <dbReference type="ARBA" id="ARBA00022807"/>
    </source>
</evidence>
<feature type="domain" description="Peptidase C1A papain C-terminal" evidence="18">
    <location>
        <begin position="243"/>
        <end position="469"/>
    </location>
</feature>
<dbReference type="SUPFAM" id="SSF54001">
    <property type="entry name" value="Cysteine proteinases"/>
    <property type="match status" value="1"/>
</dbReference>
<keyword evidence="11" id="KW-0868">Chloride</keyword>
<comment type="function">
    <text evidence="16">Thiol protease. Has dipeptidylpeptidase activity. Active against a broad range of dipeptide substrates composed of both polar and hydrophobic amino acids. Proline cannot occupy the P1 position and arginine cannot occupy the P2 position of the substrate. Can act as both an exopeptidase and endopeptidase. Activates serine proteases such as elastase, cathepsin G and granzymes A and B.</text>
</comment>
<dbReference type="GO" id="GO:0008234">
    <property type="term" value="F:cysteine-type peptidase activity"/>
    <property type="evidence" value="ECO:0007669"/>
    <property type="project" value="UniProtKB-KW"/>
</dbReference>
<evidence type="ECO:0000256" key="5">
    <source>
        <dbReference type="ARBA" id="ARBA00012059"/>
    </source>
</evidence>
<dbReference type="InterPro" id="IPR014882">
    <property type="entry name" value="CathepsinC_exc"/>
</dbReference>
<keyword evidence="8" id="KW-0378">Hydrolase</keyword>
<dbReference type="Proteomes" id="UP001445076">
    <property type="component" value="Unassembled WGS sequence"/>
</dbReference>
<evidence type="ECO:0000256" key="11">
    <source>
        <dbReference type="ARBA" id="ARBA00023214"/>
    </source>
</evidence>
<dbReference type="InterPro" id="IPR038765">
    <property type="entry name" value="Papain-like_cys_pep_sf"/>
</dbReference>
<evidence type="ECO:0000259" key="18">
    <source>
        <dbReference type="SMART" id="SM00645"/>
    </source>
</evidence>
<dbReference type="GO" id="GO:0008239">
    <property type="term" value="F:dipeptidyl-peptidase activity"/>
    <property type="evidence" value="ECO:0007669"/>
    <property type="project" value="UniProtKB-EC"/>
</dbReference>
<dbReference type="AlphaFoldDB" id="A0AAW0X7S5"/>
<comment type="caution">
    <text evidence="19">The sequence shown here is derived from an EMBL/GenBank/DDBJ whole genome shotgun (WGS) entry which is preliminary data.</text>
</comment>
<dbReference type="SMART" id="SM00645">
    <property type="entry name" value="Pept_C1"/>
    <property type="match status" value="1"/>
</dbReference>
<dbReference type="InterPro" id="IPR025660">
    <property type="entry name" value="Pept_his_AS"/>
</dbReference>
<evidence type="ECO:0000256" key="6">
    <source>
        <dbReference type="ARBA" id="ARBA00014709"/>
    </source>
</evidence>
<feature type="non-terminal residue" evidence="19">
    <location>
        <position position="1"/>
    </location>
</feature>
<evidence type="ECO:0000256" key="10">
    <source>
        <dbReference type="ARBA" id="ARBA00023157"/>
    </source>
</evidence>
<protein>
    <recommendedName>
        <fullName evidence="6">Dipeptidyl peptidase 1</fullName>
        <ecNumber evidence="5">3.4.14.1</ecNumber>
    </recommendedName>
    <alternativeName>
        <fullName evidence="13">Cathepsin C</fullName>
    </alternativeName>
    <alternativeName>
        <fullName evidence="12">Cathepsin J</fullName>
    </alternativeName>
    <alternativeName>
        <fullName evidence="15">Dipeptidyl peptidase I</fullName>
    </alternativeName>
    <alternativeName>
        <fullName evidence="14">Dipeptidyl transferase</fullName>
    </alternativeName>
</protein>
<dbReference type="SUPFAM" id="SSF75001">
    <property type="entry name" value="Dipeptidyl peptidase I (cathepsin C), exclusion domain"/>
    <property type="match status" value="1"/>
</dbReference>
<dbReference type="EMBL" id="JARKIK010000046">
    <property type="protein sequence ID" value="KAK8735751.1"/>
    <property type="molecule type" value="Genomic_DNA"/>
</dbReference>
<evidence type="ECO:0000256" key="3">
    <source>
        <dbReference type="ARBA" id="ARBA00008455"/>
    </source>
</evidence>
<comment type="subunit">
    <text evidence="4">Tetramer of heterotrimers consisting of exclusion domain, heavy- and light chains.</text>
</comment>
<keyword evidence="9" id="KW-0788">Thiol protease</keyword>
<gene>
    <name evidence="19" type="ORF">OTU49_005301</name>
</gene>
<feature type="signal peptide" evidence="17">
    <location>
        <begin position="1"/>
        <end position="41"/>
    </location>
</feature>
<evidence type="ECO:0000256" key="4">
    <source>
        <dbReference type="ARBA" id="ARBA00011610"/>
    </source>
</evidence>
<dbReference type="EC" id="3.4.14.1" evidence="5"/>
<dbReference type="Gene3D" id="2.40.128.80">
    <property type="entry name" value="Cathepsin C, exclusion domain"/>
    <property type="match status" value="1"/>
</dbReference>
<dbReference type="PROSITE" id="PS00639">
    <property type="entry name" value="THIOL_PROTEASE_HIS"/>
    <property type="match status" value="1"/>
</dbReference>
<reference evidence="19 20" key="1">
    <citation type="journal article" date="2024" name="BMC Genomics">
        <title>Genome assembly of redclaw crayfish (Cherax quadricarinatus) provides insights into its immune adaptation and hypoxia tolerance.</title>
        <authorList>
            <person name="Liu Z."/>
            <person name="Zheng J."/>
            <person name="Li H."/>
            <person name="Fang K."/>
            <person name="Wang S."/>
            <person name="He J."/>
            <person name="Zhou D."/>
            <person name="Weng S."/>
            <person name="Chi M."/>
            <person name="Gu Z."/>
            <person name="He J."/>
            <person name="Li F."/>
            <person name="Wang M."/>
        </authorList>
    </citation>
    <scope>NUCLEOTIDE SEQUENCE [LARGE SCALE GENOMIC DNA]</scope>
    <source>
        <strain evidence="19">ZL_2023a</strain>
    </source>
</reference>
<evidence type="ECO:0000256" key="2">
    <source>
        <dbReference type="ARBA" id="ARBA00001923"/>
    </source>
</evidence>
<evidence type="ECO:0000256" key="12">
    <source>
        <dbReference type="ARBA" id="ARBA00029762"/>
    </source>
</evidence>
<keyword evidence="10" id="KW-1015">Disulfide bond</keyword>
<organism evidence="19 20">
    <name type="scientific">Cherax quadricarinatus</name>
    <name type="common">Australian red claw crayfish</name>
    <dbReference type="NCBI Taxonomy" id="27406"/>
    <lineage>
        <taxon>Eukaryota</taxon>
        <taxon>Metazoa</taxon>
        <taxon>Ecdysozoa</taxon>
        <taxon>Arthropoda</taxon>
        <taxon>Crustacea</taxon>
        <taxon>Multicrustacea</taxon>
        <taxon>Malacostraca</taxon>
        <taxon>Eumalacostraca</taxon>
        <taxon>Eucarida</taxon>
        <taxon>Decapoda</taxon>
        <taxon>Pleocyemata</taxon>
        <taxon>Astacidea</taxon>
        <taxon>Parastacoidea</taxon>
        <taxon>Parastacidae</taxon>
        <taxon>Cherax</taxon>
    </lineage>
</organism>
<evidence type="ECO:0000256" key="7">
    <source>
        <dbReference type="ARBA" id="ARBA00022670"/>
    </source>
</evidence>
<evidence type="ECO:0000256" key="1">
    <source>
        <dbReference type="ARBA" id="ARBA00000738"/>
    </source>
</evidence>
<evidence type="ECO:0000313" key="19">
    <source>
        <dbReference type="EMBL" id="KAK8735751.1"/>
    </source>
</evidence>
<evidence type="ECO:0000256" key="8">
    <source>
        <dbReference type="ARBA" id="ARBA00022801"/>
    </source>
</evidence>
<dbReference type="InterPro" id="IPR025661">
    <property type="entry name" value="Pept_asp_AS"/>
</dbReference>
<dbReference type="InterPro" id="IPR036496">
    <property type="entry name" value="CathepsinC_exc_dom_sf"/>
</dbReference>
<accession>A0AAW0X7S5</accession>
<comment type="catalytic activity">
    <reaction evidence="1">
        <text>Release of an N-terminal dipeptide, Xaa-Yaa-|-Zaa-, except when Xaa is Arg or Lys, or Yaa or Zaa is Pro.</text>
        <dbReference type="EC" id="3.4.14.1"/>
    </reaction>
</comment>
<dbReference type="PRINTS" id="PR00705">
    <property type="entry name" value="PAPAIN"/>
</dbReference>
<dbReference type="Pfam" id="PF00112">
    <property type="entry name" value="Peptidase_C1"/>
    <property type="match status" value="1"/>
</dbReference>
<dbReference type="PROSITE" id="PS00139">
    <property type="entry name" value="THIOL_PROTEASE_CYS"/>
    <property type="match status" value="1"/>
</dbReference>
<keyword evidence="7" id="KW-0645">Protease</keyword>
<comment type="cofactor">
    <cofactor evidence="2">
        <name>chloride</name>
        <dbReference type="ChEBI" id="CHEBI:17996"/>
    </cofactor>
</comment>
<name>A0AAW0X7S5_CHEQU</name>
<comment type="similarity">
    <text evidence="3">Belongs to the peptidase C1 family.</text>
</comment>
<keyword evidence="20" id="KW-1185">Reference proteome</keyword>
<feature type="chain" id="PRO_5043710276" description="Dipeptidyl peptidase 1" evidence="17">
    <location>
        <begin position="42"/>
        <end position="472"/>
    </location>
</feature>
<evidence type="ECO:0000256" key="13">
    <source>
        <dbReference type="ARBA" id="ARBA00029779"/>
    </source>
</evidence>
<dbReference type="Pfam" id="PF08773">
    <property type="entry name" value="CathepsinC_exc"/>
    <property type="match status" value="1"/>
</dbReference>
<keyword evidence="17" id="KW-0732">Signal</keyword>
<proteinExistence type="inferred from homology"/>
<dbReference type="PROSITE" id="PS00640">
    <property type="entry name" value="THIOL_PROTEASE_ASN"/>
    <property type="match status" value="1"/>
</dbReference>
<evidence type="ECO:0000256" key="16">
    <source>
        <dbReference type="ARBA" id="ARBA00045556"/>
    </source>
</evidence>
<evidence type="ECO:0000313" key="20">
    <source>
        <dbReference type="Proteomes" id="UP001445076"/>
    </source>
</evidence>
<dbReference type="GO" id="GO:0006508">
    <property type="term" value="P:proteolysis"/>
    <property type="evidence" value="ECO:0007669"/>
    <property type="project" value="UniProtKB-KW"/>
</dbReference>